<reference evidence="3" key="2">
    <citation type="submission" date="2015-06" db="UniProtKB">
        <authorList>
            <consortium name="EnsemblMetazoa"/>
        </authorList>
    </citation>
    <scope>IDENTIFICATION</scope>
</reference>
<proteinExistence type="predicted"/>
<evidence type="ECO:0000256" key="1">
    <source>
        <dbReference type="SAM" id="MobiDB-lite"/>
    </source>
</evidence>
<dbReference type="EnsemblMetazoa" id="tetur11g03170.1">
    <property type="protein sequence ID" value="tetur11g03170.1"/>
    <property type="gene ID" value="tetur11g03170"/>
</dbReference>
<gene>
    <name evidence="3" type="primary">107364061</name>
</gene>
<keyword evidence="4" id="KW-1185">Reference proteome</keyword>
<evidence type="ECO:0000313" key="4">
    <source>
        <dbReference type="Proteomes" id="UP000015104"/>
    </source>
</evidence>
<sequence>MDGNNDSDKKVFDNTAPVRVKVDLSKIDPSKIDDFRPQIRAQEEEMKRREQQERLAAEEEEMKLREQRERLAAEEEEMKLREQRERLAAEEEEMKLREQRERLAAGLIRILCIFQGAAVWLKIFAAERKLRRTT</sequence>
<dbReference type="KEGG" id="tut:107364061"/>
<protein>
    <submittedName>
        <fullName evidence="3">Uncharacterized protein</fullName>
    </submittedName>
</protein>
<feature type="region of interest" description="Disordered" evidence="1">
    <location>
        <begin position="33"/>
        <end position="61"/>
    </location>
</feature>
<dbReference type="AlphaFoldDB" id="T1KH56"/>
<accession>T1KH56</accession>
<name>T1KH56_TETUR</name>
<evidence type="ECO:0000313" key="3">
    <source>
        <dbReference type="EnsemblMetazoa" id="tetur11g03170.1"/>
    </source>
</evidence>
<dbReference type="Proteomes" id="UP000015104">
    <property type="component" value="Unassembled WGS sequence"/>
</dbReference>
<evidence type="ECO:0000256" key="2">
    <source>
        <dbReference type="SAM" id="Phobius"/>
    </source>
</evidence>
<feature type="transmembrane region" description="Helical" evidence="2">
    <location>
        <begin position="103"/>
        <end position="125"/>
    </location>
</feature>
<dbReference type="HOGENOM" id="CLU_1898875_0_0_1"/>
<organism evidence="3 4">
    <name type="scientific">Tetranychus urticae</name>
    <name type="common">Two-spotted spider mite</name>
    <dbReference type="NCBI Taxonomy" id="32264"/>
    <lineage>
        <taxon>Eukaryota</taxon>
        <taxon>Metazoa</taxon>
        <taxon>Ecdysozoa</taxon>
        <taxon>Arthropoda</taxon>
        <taxon>Chelicerata</taxon>
        <taxon>Arachnida</taxon>
        <taxon>Acari</taxon>
        <taxon>Acariformes</taxon>
        <taxon>Trombidiformes</taxon>
        <taxon>Prostigmata</taxon>
        <taxon>Eleutherengona</taxon>
        <taxon>Raphignathae</taxon>
        <taxon>Tetranychoidea</taxon>
        <taxon>Tetranychidae</taxon>
        <taxon>Tetranychus</taxon>
    </lineage>
</organism>
<reference evidence="4" key="1">
    <citation type="submission" date="2011-08" db="EMBL/GenBank/DDBJ databases">
        <authorList>
            <person name="Rombauts S."/>
        </authorList>
    </citation>
    <scope>NUCLEOTIDE SEQUENCE</scope>
    <source>
        <strain evidence="4">London</strain>
    </source>
</reference>
<keyword evidence="2" id="KW-1133">Transmembrane helix</keyword>
<keyword evidence="2" id="KW-0472">Membrane</keyword>
<dbReference type="EMBL" id="CAEY01000073">
    <property type="status" value="NOT_ANNOTATED_CDS"/>
    <property type="molecule type" value="Genomic_DNA"/>
</dbReference>
<keyword evidence="2" id="KW-0812">Transmembrane</keyword>